<evidence type="ECO:0000313" key="1">
    <source>
        <dbReference type="EMBL" id="MBX55310.1"/>
    </source>
</evidence>
<name>A0A2P2PKP7_RHIMU</name>
<dbReference type="AlphaFoldDB" id="A0A2P2PKP7"/>
<reference evidence="1" key="1">
    <citation type="submission" date="2018-02" db="EMBL/GenBank/DDBJ databases">
        <title>Rhizophora mucronata_Transcriptome.</title>
        <authorList>
            <person name="Meera S.P."/>
            <person name="Sreeshan A."/>
            <person name="Augustine A."/>
        </authorList>
    </citation>
    <scope>NUCLEOTIDE SEQUENCE</scope>
    <source>
        <tissue evidence="1">Leaf</tissue>
    </source>
</reference>
<dbReference type="EMBL" id="GGEC01074826">
    <property type="protein sequence ID" value="MBX55310.1"/>
    <property type="molecule type" value="Transcribed_RNA"/>
</dbReference>
<sequence>MGRTSGLSDSCTEEELAGCTNERDCQYP</sequence>
<accession>A0A2P2PKP7</accession>
<protein>
    <submittedName>
        <fullName evidence="1">Uncharacterized protein</fullName>
    </submittedName>
</protein>
<proteinExistence type="predicted"/>
<organism evidence="1">
    <name type="scientific">Rhizophora mucronata</name>
    <name type="common">Asiatic mangrove</name>
    <dbReference type="NCBI Taxonomy" id="61149"/>
    <lineage>
        <taxon>Eukaryota</taxon>
        <taxon>Viridiplantae</taxon>
        <taxon>Streptophyta</taxon>
        <taxon>Embryophyta</taxon>
        <taxon>Tracheophyta</taxon>
        <taxon>Spermatophyta</taxon>
        <taxon>Magnoliopsida</taxon>
        <taxon>eudicotyledons</taxon>
        <taxon>Gunneridae</taxon>
        <taxon>Pentapetalae</taxon>
        <taxon>rosids</taxon>
        <taxon>fabids</taxon>
        <taxon>Malpighiales</taxon>
        <taxon>Rhizophoraceae</taxon>
        <taxon>Rhizophora</taxon>
    </lineage>
</organism>